<accession>V5V0I8</accession>
<dbReference type="eggNOG" id="ENOG50338RK">
    <property type="taxonomic scope" value="Bacteria"/>
</dbReference>
<organism evidence="2 3">
    <name type="scientific">Ruegeria pomeroyi (strain ATCC 700808 / DSM 15171 / DSS-3)</name>
    <name type="common">Silicibacter pomeroyi</name>
    <dbReference type="NCBI Taxonomy" id="246200"/>
    <lineage>
        <taxon>Bacteria</taxon>
        <taxon>Pseudomonadati</taxon>
        <taxon>Pseudomonadota</taxon>
        <taxon>Alphaproteobacteria</taxon>
        <taxon>Rhodobacterales</taxon>
        <taxon>Roseobacteraceae</taxon>
        <taxon>Ruegeria</taxon>
    </lineage>
</organism>
<reference evidence="2 3" key="2">
    <citation type="journal article" date="2014" name="Stand. Genomic Sci.">
        <title>An updated genome annotation for the model marine bacterium Ruegeria pomeroyi DSS-3.</title>
        <authorList>
            <person name="Rivers A.R."/>
            <person name="Smith C.B."/>
            <person name="Moran M.A."/>
        </authorList>
    </citation>
    <scope>GENOME REANNOTATION</scope>
    <source>
        <strain evidence="3">ATCC 700808 / DSM 15171 / DSS-3</strain>
    </source>
</reference>
<proteinExistence type="predicted"/>
<feature type="region of interest" description="Disordered" evidence="1">
    <location>
        <begin position="1"/>
        <end position="20"/>
    </location>
</feature>
<dbReference type="PaxDb" id="246200-SPO0504a"/>
<dbReference type="EMBL" id="CP000031">
    <property type="protein sequence ID" value="AHB86009.1"/>
    <property type="molecule type" value="Genomic_DNA"/>
</dbReference>
<dbReference type="Proteomes" id="UP000001023">
    <property type="component" value="Chromosome"/>
</dbReference>
<reference evidence="2 3" key="1">
    <citation type="journal article" date="2004" name="Nature">
        <title>Genome sequence of Silicibacter pomeroyi reveals adaptations to the marine environment.</title>
        <authorList>
            <person name="Moran M.A."/>
            <person name="Buchan A."/>
            <person name="Gonzalez J.M."/>
            <person name="Heidelberg J.F."/>
            <person name="Whitman W.B."/>
            <person name="Kiene R.P."/>
            <person name="Henriksen J.R."/>
            <person name="King G.M."/>
            <person name="Belas R."/>
            <person name="Fuqua C."/>
            <person name="Brinkac L."/>
            <person name="Lewis M."/>
            <person name="Johri S."/>
            <person name="Weaver B."/>
            <person name="Pai G."/>
            <person name="Eisen J.A."/>
            <person name="Rahe E."/>
            <person name="Sheldon W.M."/>
            <person name="Ye W."/>
            <person name="Miller T.R."/>
            <person name="Carlton J."/>
            <person name="Rasko D.A."/>
            <person name="Paulsen I.T."/>
            <person name="Ren Q."/>
            <person name="Daugherty S.C."/>
            <person name="Deboy R.T."/>
            <person name="Dodson R.J."/>
            <person name="Durkin A.S."/>
            <person name="Madupu R."/>
            <person name="Nelson W.C."/>
            <person name="Sullivan S.A."/>
            <person name="Rosovitz M.J."/>
            <person name="Haft D.H."/>
            <person name="Selengut J."/>
            <person name="Ward N."/>
        </authorList>
    </citation>
    <scope>NUCLEOTIDE SEQUENCE [LARGE SCALE GENOMIC DNA]</scope>
    <source>
        <strain evidence="3">ATCC 700808 / DSM 15171 / DSS-3</strain>
    </source>
</reference>
<name>V5V0I8_RUEPO</name>
<keyword evidence="3" id="KW-1185">Reference proteome</keyword>
<dbReference type="HOGENOM" id="CLU_1795066_0_0_5"/>
<sequence>MALMGCKTTVDRETNAASETSPGSTVMYFDPFHGYQIVFFETPETSWLWYPGNRTSLPALVRYKGSDVCFKYGSHTFNPVIGKQGGSWDCTPRFILDGLAVASGEGDIFGLSDGTVPYRRRKCDGTDGFARINVDPGLYKQGCG</sequence>
<evidence type="ECO:0000313" key="2">
    <source>
        <dbReference type="EMBL" id="AHB86009.1"/>
    </source>
</evidence>
<gene>
    <name evidence="2" type="ORF">SPO0504a</name>
</gene>
<protein>
    <submittedName>
        <fullName evidence="2">Uncharacterized protein</fullName>
    </submittedName>
</protein>
<dbReference type="KEGG" id="sil:SPO0504a"/>
<evidence type="ECO:0000313" key="3">
    <source>
        <dbReference type="Proteomes" id="UP000001023"/>
    </source>
</evidence>
<dbReference type="STRING" id="246200.SPO0504a"/>
<evidence type="ECO:0000256" key="1">
    <source>
        <dbReference type="SAM" id="MobiDB-lite"/>
    </source>
</evidence>
<dbReference type="AlphaFoldDB" id="V5V0I8"/>